<dbReference type="Pfam" id="PF00188">
    <property type="entry name" value="CAP"/>
    <property type="match status" value="1"/>
</dbReference>
<keyword evidence="4" id="KW-1185">Reference proteome</keyword>
<gene>
    <name evidence="3" type="ORF">SAY87_028715</name>
</gene>
<evidence type="ECO:0000259" key="2">
    <source>
        <dbReference type="SMART" id="SM00198"/>
    </source>
</evidence>
<dbReference type="PRINTS" id="PR00837">
    <property type="entry name" value="V5TPXLIKE"/>
</dbReference>
<feature type="signal peptide" evidence="1">
    <location>
        <begin position="1"/>
        <end position="35"/>
    </location>
</feature>
<evidence type="ECO:0000313" key="4">
    <source>
        <dbReference type="Proteomes" id="UP001345219"/>
    </source>
</evidence>
<dbReference type="CDD" id="cd05381">
    <property type="entry name" value="CAP_PR-1"/>
    <property type="match status" value="1"/>
</dbReference>
<comment type="caution">
    <text evidence="3">The sequence shown here is derived from an EMBL/GenBank/DDBJ whole genome shotgun (WGS) entry which is preliminary data.</text>
</comment>
<dbReference type="SUPFAM" id="SSF55797">
    <property type="entry name" value="PR-1-like"/>
    <property type="match status" value="1"/>
</dbReference>
<feature type="domain" description="SCP" evidence="2">
    <location>
        <begin position="53"/>
        <end position="189"/>
    </location>
</feature>
<feature type="chain" id="PRO_5042902849" description="SCP domain-containing protein" evidence="1">
    <location>
        <begin position="36"/>
        <end position="193"/>
    </location>
</feature>
<dbReference type="AlphaFoldDB" id="A0AAN7KV80"/>
<reference evidence="3 4" key="1">
    <citation type="journal article" date="2023" name="Hortic Res">
        <title>Pangenome of water caltrop reveals structural variations and asymmetric subgenome divergence after allopolyploidization.</title>
        <authorList>
            <person name="Zhang X."/>
            <person name="Chen Y."/>
            <person name="Wang L."/>
            <person name="Yuan Y."/>
            <person name="Fang M."/>
            <person name="Shi L."/>
            <person name="Lu R."/>
            <person name="Comes H.P."/>
            <person name="Ma Y."/>
            <person name="Chen Y."/>
            <person name="Huang G."/>
            <person name="Zhou Y."/>
            <person name="Zheng Z."/>
            <person name="Qiu Y."/>
        </authorList>
    </citation>
    <scope>NUCLEOTIDE SEQUENCE [LARGE SCALE GENOMIC DNA]</scope>
    <source>
        <tissue evidence="3">Roots</tissue>
    </source>
</reference>
<evidence type="ECO:0000256" key="1">
    <source>
        <dbReference type="SAM" id="SignalP"/>
    </source>
</evidence>
<dbReference type="InterPro" id="IPR035940">
    <property type="entry name" value="CAP_sf"/>
</dbReference>
<dbReference type="InterPro" id="IPR001283">
    <property type="entry name" value="CRISP-related"/>
</dbReference>
<dbReference type="InterPro" id="IPR014044">
    <property type="entry name" value="CAP_dom"/>
</dbReference>
<dbReference type="Gene3D" id="3.40.33.10">
    <property type="entry name" value="CAP"/>
    <property type="match status" value="1"/>
</dbReference>
<dbReference type="Proteomes" id="UP001345219">
    <property type="component" value="Chromosome 22"/>
</dbReference>
<evidence type="ECO:0000313" key="3">
    <source>
        <dbReference type="EMBL" id="KAK4773696.1"/>
    </source>
</evidence>
<name>A0AAN7KV80_9MYRT</name>
<protein>
    <recommendedName>
        <fullName evidence="2">SCP domain-containing protein</fullName>
    </recommendedName>
</protein>
<keyword evidence="1" id="KW-0732">Signal</keyword>
<sequence length="193" mass="21138">MRATFFHRVSEALAMPQLAFLCLILLAASHGAVQAIRPAVTTPSPTPTGILPAASQEYLDAHNEARAEVGVGPLRWSQALANQSSRLVRYQRDKMACEFANLSNSKYGGNQMIATGQVMSPRAIVEDWVEEKRFYNHTDNSCAPNKQCGAYTQVVWKTSMELGCAQATCVKSKTSLTICFYNPPGNFVGESPY</sequence>
<dbReference type="SMART" id="SM00198">
    <property type="entry name" value="SCP"/>
    <property type="match status" value="1"/>
</dbReference>
<dbReference type="PANTHER" id="PTHR10334">
    <property type="entry name" value="CYSTEINE-RICH SECRETORY PROTEIN-RELATED"/>
    <property type="match status" value="1"/>
</dbReference>
<proteinExistence type="predicted"/>
<dbReference type="FunFam" id="3.40.33.10:FF:000004">
    <property type="entry name" value="CAP, cysteine-rich secretory protein, antigen 5"/>
    <property type="match status" value="1"/>
</dbReference>
<organism evidence="3 4">
    <name type="scientific">Trapa incisa</name>
    <dbReference type="NCBI Taxonomy" id="236973"/>
    <lineage>
        <taxon>Eukaryota</taxon>
        <taxon>Viridiplantae</taxon>
        <taxon>Streptophyta</taxon>
        <taxon>Embryophyta</taxon>
        <taxon>Tracheophyta</taxon>
        <taxon>Spermatophyta</taxon>
        <taxon>Magnoliopsida</taxon>
        <taxon>eudicotyledons</taxon>
        <taxon>Gunneridae</taxon>
        <taxon>Pentapetalae</taxon>
        <taxon>rosids</taxon>
        <taxon>malvids</taxon>
        <taxon>Myrtales</taxon>
        <taxon>Lythraceae</taxon>
        <taxon>Trapa</taxon>
    </lineage>
</organism>
<dbReference type="EMBL" id="JAXIOK010000004">
    <property type="protein sequence ID" value="KAK4773696.1"/>
    <property type="molecule type" value="Genomic_DNA"/>
</dbReference>
<accession>A0AAN7KV80</accession>